<reference evidence="1 2" key="1">
    <citation type="submission" date="2020-02" db="EMBL/GenBank/DDBJ databases">
        <authorList>
            <person name="Ferguson B K."/>
        </authorList>
    </citation>
    <scope>NUCLEOTIDE SEQUENCE [LARGE SCALE GENOMIC DNA]</scope>
</reference>
<evidence type="ECO:0000313" key="1">
    <source>
        <dbReference type="EMBL" id="CAB0039588.1"/>
    </source>
</evidence>
<dbReference type="EMBL" id="CADCXV010000971">
    <property type="protein sequence ID" value="CAB0039588.1"/>
    <property type="molecule type" value="Genomic_DNA"/>
</dbReference>
<keyword evidence="2" id="KW-1185">Reference proteome</keyword>
<evidence type="ECO:0000313" key="2">
    <source>
        <dbReference type="Proteomes" id="UP000479190"/>
    </source>
</evidence>
<organism evidence="1 2">
    <name type="scientific">Trichogramma brassicae</name>
    <dbReference type="NCBI Taxonomy" id="86971"/>
    <lineage>
        <taxon>Eukaryota</taxon>
        <taxon>Metazoa</taxon>
        <taxon>Ecdysozoa</taxon>
        <taxon>Arthropoda</taxon>
        <taxon>Hexapoda</taxon>
        <taxon>Insecta</taxon>
        <taxon>Pterygota</taxon>
        <taxon>Neoptera</taxon>
        <taxon>Endopterygota</taxon>
        <taxon>Hymenoptera</taxon>
        <taxon>Apocrita</taxon>
        <taxon>Proctotrupomorpha</taxon>
        <taxon>Chalcidoidea</taxon>
        <taxon>Trichogrammatidae</taxon>
        <taxon>Trichogramma</taxon>
    </lineage>
</organism>
<protein>
    <submittedName>
        <fullName evidence="1">Uncharacterized protein</fullName>
    </submittedName>
</protein>
<name>A0A6H5IUK9_9HYME</name>
<dbReference type="Proteomes" id="UP000479190">
    <property type="component" value="Unassembled WGS sequence"/>
</dbReference>
<accession>A0A6H5IUK9</accession>
<gene>
    <name evidence="1" type="ORF">TBRA_LOCUS11327</name>
</gene>
<dbReference type="AlphaFoldDB" id="A0A6H5IUK9"/>
<sequence length="65" mass="7376">MAEEDRDSELLHMASRYFAYTTGARRRPDRCLEEAGVDLNRTNDDTGTLLHALICKMNDDFAGII</sequence>
<proteinExistence type="predicted"/>